<dbReference type="SUPFAM" id="SSF109854">
    <property type="entry name" value="DinB/YfiT-like putative metalloenzymes"/>
    <property type="match status" value="1"/>
</dbReference>
<dbReference type="EMBL" id="NKFA01000003">
    <property type="protein sequence ID" value="OXI48593.1"/>
    <property type="molecule type" value="Genomic_DNA"/>
</dbReference>
<dbReference type="Pfam" id="PF05163">
    <property type="entry name" value="DinB"/>
    <property type="match status" value="1"/>
</dbReference>
<feature type="binding site" evidence="3">
    <location>
        <position position="138"/>
    </location>
    <ligand>
        <name>a divalent metal cation</name>
        <dbReference type="ChEBI" id="CHEBI:60240"/>
    </ligand>
</feature>
<dbReference type="InterPro" id="IPR034660">
    <property type="entry name" value="DinB/YfiT-like"/>
</dbReference>
<dbReference type="OrthoDB" id="9807509at2"/>
<keyword evidence="2 3" id="KW-0479">Metal-binding</keyword>
<accession>A0A228J169</accession>
<name>A0A228J169_9BURK</name>
<evidence type="ECO:0000256" key="2">
    <source>
        <dbReference type="ARBA" id="ARBA00022723"/>
    </source>
</evidence>
<sequence length="164" mass="18648">MLDFDAACLLARYNDWADRTLFGALEHVPMPEIVCPRNTVFGSILATLNHNYQVDLIWHAHLIGRKHGFSSRRDLLCPTLDALIAAQCDANTWLNDWVSRQDAARLSETVSFEYISGRPGQMARGAMLLHLSHHKTYHRGWISQMLFELGVKPPETDLSVYLSQ</sequence>
<evidence type="ECO:0000313" key="5">
    <source>
        <dbReference type="Proteomes" id="UP000214600"/>
    </source>
</evidence>
<reference evidence="5" key="1">
    <citation type="submission" date="2017-06" db="EMBL/GenBank/DDBJ databases">
        <authorList>
            <person name="LiPuma J."/>
            <person name="Spilker T."/>
        </authorList>
    </citation>
    <scope>NUCLEOTIDE SEQUENCE [LARGE SCALE GENOMIC DNA]</scope>
    <source>
        <strain evidence="5">AU17325</strain>
    </source>
</reference>
<organism evidence="4 5">
    <name type="scientific">Burkholderia aenigmatica</name>
    <dbReference type="NCBI Taxonomy" id="2015348"/>
    <lineage>
        <taxon>Bacteria</taxon>
        <taxon>Pseudomonadati</taxon>
        <taxon>Pseudomonadota</taxon>
        <taxon>Betaproteobacteria</taxon>
        <taxon>Burkholderiales</taxon>
        <taxon>Burkholderiaceae</taxon>
        <taxon>Burkholderia</taxon>
        <taxon>Burkholderia cepacia complex</taxon>
    </lineage>
</organism>
<dbReference type="Proteomes" id="UP000214600">
    <property type="component" value="Unassembled WGS sequence"/>
</dbReference>
<comment type="caution">
    <text evidence="4">The sequence shown here is derived from an EMBL/GenBank/DDBJ whole genome shotgun (WGS) entry which is preliminary data.</text>
</comment>
<evidence type="ECO:0000313" key="4">
    <source>
        <dbReference type="EMBL" id="OXI48593.1"/>
    </source>
</evidence>
<protein>
    <submittedName>
        <fullName evidence="4">Damage-inducible protein DinB</fullName>
    </submittedName>
</protein>
<dbReference type="Gene3D" id="1.20.120.450">
    <property type="entry name" value="dinb family like domain"/>
    <property type="match status" value="1"/>
</dbReference>
<gene>
    <name evidence="4" type="ORF">CFB84_06645</name>
</gene>
<dbReference type="AlphaFoldDB" id="A0A228J169"/>
<dbReference type="PANTHER" id="PTHR37302">
    <property type="entry name" value="SLR1116 PROTEIN"/>
    <property type="match status" value="1"/>
</dbReference>
<feature type="binding site" evidence="3">
    <location>
        <position position="50"/>
    </location>
    <ligand>
        <name>a divalent metal cation</name>
        <dbReference type="ChEBI" id="CHEBI:60240"/>
    </ligand>
</feature>
<dbReference type="RefSeq" id="WP_043182177.1">
    <property type="nucleotide sequence ID" value="NZ_JAUJSI010000032.1"/>
</dbReference>
<feature type="binding site" evidence="3">
    <location>
        <position position="134"/>
    </location>
    <ligand>
        <name>a divalent metal cation</name>
        <dbReference type="ChEBI" id="CHEBI:60240"/>
    </ligand>
</feature>
<dbReference type="InterPro" id="IPR007837">
    <property type="entry name" value="DinB"/>
</dbReference>
<proteinExistence type="inferred from homology"/>
<evidence type="ECO:0000256" key="1">
    <source>
        <dbReference type="ARBA" id="ARBA00008635"/>
    </source>
</evidence>
<dbReference type="GO" id="GO:0046872">
    <property type="term" value="F:metal ion binding"/>
    <property type="evidence" value="ECO:0007669"/>
    <property type="project" value="UniProtKB-KW"/>
</dbReference>
<evidence type="ECO:0000256" key="3">
    <source>
        <dbReference type="PIRSR" id="PIRSR607837-1"/>
    </source>
</evidence>
<comment type="similarity">
    <text evidence="1">Belongs to the DinB family.</text>
</comment>
<dbReference type="PANTHER" id="PTHR37302:SF1">
    <property type="entry name" value="PROTEIN DINB"/>
    <property type="match status" value="1"/>
</dbReference>
<reference evidence="4 5" key="2">
    <citation type="submission" date="2017-08" db="EMBL/GenBank/DDBJ databases">
        <title>WGS of novel Burkholderia cepaca complex species.</title>
        <authorList>
            <person name="Lipuma J."/>
            <person name="Spilker T."/>
        </authorList>
    </citation>
    <scope>NUCLEOTIDE SEQUENCE [LARGE SCALE GENOMIC DNA]</scope>
    <source>
        <strain evidence="4 5">AU17325</strain>
    </source>
</reference>